<evidence type="ECO:0000313" key="3">
    <source>
        <dbReference type="Proteomes" id="UP000013968"/>
    </source>
</evidence>
<feature type="chain" id="PRO_5004378964" description="Secreted protein" evidence="1">
    <location>
        <begin position="28"/>
        <end position="178"/>
    </location>
</feature>
<dbReference type="EMBL" id="CP003410">
    <property type="protein sequence ID" value="AGM04761.1"/>
    <property type="molecule type" value="Genomic_DNA"/>
</dbReference>
<evidence type="ECO:0000256" key="1">
    <source>
        <dbReference type="SAM" id="SignalP"/>
    </source>
</evidence>
<feature type="signal peptide" evidence="1">
    <location>
        <begin position="1"/>
        <end position="27"/>
    </location>
</feature>
<sequence>MRINRKIGVVAGTAAGAALLFGGIAQAYTLDPATGTGFVGKGEVQTPFGWNNAKLQANASGVSFTYDETGTYAAVCTWVTGEGTKGEKTHNVAHATSTSVANEVTYDARVKTQITGFTLKGFSTTTTTGEIPLVGEACPGNPGTNGTWTSVTETGSTGGLYVHYGTATALLTPTAPVV</sequence>
<reference evidence="2 3" key="1">
    <citation type="journal article" date="2013" name="BMC Genomics">
        <title>ContigScape: a Cytoscape plugin facilitating microbial genome gap closing.</title>
        <authorList>
            <person name="Tang B."/>
            <person name="Wang Q."/>
            <person name="Yang M."/>
            <person name="Xie F."/>
            <person name="Zhu Y."/>
            <person name="Zhuo Y."/>
            <person name="Wang S."/>
            <person name="Gao H."/>
            <person name="Ding X."/>
            <person name="Zhang L."/>
            <person name="Zhao G."/>
            <person name="Zheng H."/>
        </authorList>
    </citation>
    <scope>NUCLEOTIDE SEQUENCE [LARGE SCALE GENOMIC DNA]</scope>
    <source>
        <strain evidence="2 3">HCCB10007</strain>
    </source>
</reference>
<dbReference type="RefSeq" id="WP_016332556.1">
    <property type="nucleotide sequence ID" value="NC_021252.1"/>
</dbReference>
<proteinExistence type="predicted"/>
<name>R4SX81_9PSEU</name>
<dbReference type="PATRIC" id="fig|1156913.3.peg.2224"/>
<dbReference type="AlphaFoldDB" id="R4SX81"/>
<protein>
    <recommendedName>
        <fullName evidence="4">Secreted protein</fullName>
    </recommendedName>
</protein>
<dbReference type="HOGENOM" id="CLU_1507607_0_0_11"/>
<dbReference type="KEGG" id="aoi:AORI_2173"/>
<evidence type="ECO:0000313" key="2">
    <source>
        <dbReference type="EMBL" id="AGM04761.1"/>
    </source>
</evidence>
<dbReference type="Proteomes" id="UP000013968">
    <property type="component" value="Chromosome"/>
</dbReference>
<keyword evidence="1" id="KW-0732">Signal</keyword>
<evidence type="ECO:0008006" key="4">
    <source>
        <dbReference type="Google" id="ProtNLM"/>
    </source>
</evidence>
<accession>R4SX81</accession>
<keyword evidence="3" id="KW-1185">Reference proteome</keyword>
<gene>
    <name evidence="2" type="ORF">AORI_2173</name>
</gene>
<organism evidence="2 3">
    <name type="scientific">Amycolatopsis keratiniphila</name>
    <dbReference type="NCBI Taxonomy" id="129921"/>
    <lineage>
        <taxon>Bacteria</taxon>
        <taxon>Bacillati</taxon>
        <taxon>Actinomycetota</taxon>
        <taxon>Actinomycetes</taxon>
        <taxon>Pseudonocardiales</taxon>
        <taxon>Pseudonocardiaceae</taxon>
        <taxon>Amycolatopsis</taxon>
        <taxon>Amycolatopsis japonica group</taxon>
    </lineage>
</organism>